<evidence type="ECO:0000256" key="2">
    <source>
        <dbReference type="ARBA" id="ARBA00022748"/>
    </source>
</evidence>
<comment type="caution">
    <text evidence="7">The sequence shown here is derived from an EMBL/GenBank/DDBJ whole genome shotgun (WGS) entry which is preliminary data.</text>
</comment>
<keyword evidence="8" id="KW-1185">Reference proteome</keyword>
<feature type="domain" description="Thioredoxin" evidence="6">
    <location>
        <begin position="99"/>
        <end position="264"/>
    </location>
</feature>
<evidence type="ECO:0000256" key="1">
    <source>
        <dbReference type="ARBA" id="ARBA00004196"/>
    </source>
</evidence>
<dbReference type="InterPro" id="IPR036249">
    <property type="entry name" value="Thioredoxin-like_sf"/>
</dbReference>
<evidence type="ECO:0000256" key="3">
    <source>
        <dbReference type="ARBA" id="ARBA00023157"/>
    </source>
</evidence>
<dbReference type="Gene3D" id="3.40.30.10">
    <property type="entry name" value="Glutaredoxin"/>
    <property type="match status" value="1"/>
</dbReference>
<dbReference type="InterPro" id="IPR013766">
    <property type="entry name" value="Thioredoxin_domain"/>
</dbReference>
<dbReference type="EMBL" id="SJPL01000001">
    <property type="protein sequence ID" value="TWT72253.1"/>
    <property type="molecule type" value="Genomic_DNA"/>
</dbReference>
<protein>
    <submittedName>
        <fullName evidence="7">Redoxin</fullName>
    </submittedName>
</protein>
<dbReference type="CDD" id="cd02966">
    <property type="entry name" value="TlpA_like_family"/>
    <property type="match status" value="1"/>
</dbReference>
<gene>
    <name evidence="7" type="ORF">Pan14r_45710</name>
</gene>
<dbReference type="Proteomes" id="UP000317238">
    <property type="component" value="Unassembled WGS sequence"/>
</dbReference>
<feature type="compositionally biased region" description="Basic and acidic residues" evidence="5">
    <location>
        <begin position="104"/>
        <end position="117"/>
    </location>
</feature>
<dbReference type="InterPro" id="IPR012336">
    <property type="entry name" value="Thioredoxin-like_fold"/>
</dbReference>
<keyword evidence="3" id="KW-1015">Disulfide bond</keyword>
<name>A0A5C5YBT6_9PLAN</name>
<feature type="region of interest" description="Disordered" evidence="5">
    <location>
        <begin position="1"/>
        <end position="38"/>
    </location>
</feature>
<feature type="compositionally biased region" description="Polar residues" evidence="5">
    <location>
        <begin position="79"/>
        <end position="97"/>
    </location>
</feature>
<reference evidence="7 8" key="1">
    <citation type="submission" date="2019-02" db="EMBL/GenBank/DDBJ databases">
        <title>Deep-cultivation of Planctomycetes and their phenomic and genomic characterization uncovers novel biology.</title>
        <authorList>
            <person name="Wiegand S."/>
            <person name="Jogler M."/>
            <person name="Boedeker C."/>
            <person name="Pinto D."/>
            <person name="Vollmers J."/>
            <person name="Rivas-Marin E."/>
            <person name="Kohn T."/>
            <person name="Peeters S.H."/>
            <person name="Heuer A."/>
            <person name="Rast P."/>
            <person name="Oberbeckmann S."/>
            <person name="Bunk B."/>
            <person name="Jeske O."/>
            <person name="Meyerdierks A."/>
            <person name="Storesund J.E."/>
            <person name="Kallscheuer N."/>
            <person name="Luecker S."/>
            <person name="Lage O.M."/>
            <person name="Pohl T."/>
            <person name="Merkel B.J."/>
            <person name="Hornburger P."/>
            <person name="Mueller R.-W."/>
            <person name="Bruemmer F."/>
            <person name="Labrenz M."/>
            <person name="Spormann A.M."/>
            <person name="Op Den Camp H."/>
            <person name="Overmann J."/>
            <person name="Amann R."/>
            <person name="Jetten M.S.M."/>
            <person name="Mascher T."/>
            <person name="Medema M.H."/>
            <person name="Devos D.P."/>
            <person name="Kaster A.-K."/>
            <person name="Ovreas L."/>
            <person name="Rohde M."/>
            <person name="Galperin M.Y."/>
            <person name="Jogler C."/>
        </authorList>
    </citation>
    <scope>NUCLEOTIDE SEQUENCE [LARGE SCALE GENOMIC DNA]</scope>
    <source>
        <strain evidence="7 8">Pan14r</strain>
    </source>
</reference>
<evidence type="ECO:0000256" key="4">
    <source>
        <dbReference type="ARBA" id="ARBA00023284"/>
    </source>
</evidence>
<dbReference type="GO" id="GO:0017004">
    <property type="term" value="P:cytochrome complex assembly"/>
    <property type="evidence" value="ECO:0007669"/>
    <property type="project" value="UniProtKB-KW"/>
</dbReference>
<comment type="subcellular location">
    <subcellularLocation>
        <location evidence="1">Cell envelope</location>
    </subcellularLocation>
</comment>
<evidence type="ECO:0000313" key="7">
    <source>
        <dbReference type="EMBL" id="TWT72253.1"/>
    </source>
</evidence>
<dbReference type="OrthoDB" id="261812at2"/>
<sequence>MASNFLPRTPISEPMNKSTQTISGFPASTGHDQPGNVDPVAIRRSQTVLGRSRRIFLAWCGMTMLAAGCGQGVGDGTADNKSTSESVANTESATDASKTVAEPAARDETASAKKSEPEIRYEPWPAIEKRIQTGGKITVVDFWSLSCEPCLRELPALAELARERDDEFDFVAIAVDFDGRLTKPPETYEPKIRAVLTALDATFESYLCETASDTVFQAIDIPSIPAVFVYGADGKLLKKFVDTGDTAGFTYHDDVIPYLDELTSDS</sequence>
<dbReference type="AlphaFoldDB" id="A0A5C5YBT6"/>
<accession>A0A5C5YBT6</accession>
<dbReference type="GO" id="GO:0030313">
    <property type="term" value="C:cell envelope"/>
    <property type="evidence" value="ECO:0007669"/>
    <property type="project" value="UniProtKB-SubCell"/>
</dbReference>
<dbReference type="PANTHER" id="PTHR42852:SF6">
    <property type="entry name" value="THIOL:DISULFIDE INTERCHANGE PROTEIN DSBE"/>
    <property type="match status" value="1"/>
</dbReference>
<organism evidence="7 8">
    <name type="scientific">Crateriforma conspicua</name>
    <dbReference type="NCBI Taxonomy" id="2527996"/>
    <lineage>
        <taxon>Bacteria</taxon>
        <taxon>Pseudomonadati</taxon>
        <taxon>Planctomycetota</taxon>
        <taxon>Planctomycetia</taxon>
        <taxon>Planctomycetales</taxon>
        <taxon>Planctomycetaceae</taxon>
        <taxon>Crateriforma</taxon>
    </lineage>
</organism>
<dbReference type="SUPFAM" id="SSF52833">
    <property type="entry name" value="Thioredoxin-like"/>
    <property type="match status" value="1"/>
</dbReference>
<proteinExistence type="predicted"/>
<keyword evidence="4" id="KW-0676">Redox-active center</keyword>
<dbReference type="Pfam" id="PF13905">
    <property type="entry name" value="Thioredoxin_8"/>
    <property type="match status" value="1"/>
</dbReference>
<dbReference type="InterPro" id="IPR050553">
    <property type="entry name" value="Thioredoxin_ResA/DsbE_sf"/>
</dbReference>
<feature type="region of interest" description="Disordered" evidence="5">
    <location>
        <begin position="75"/>
        <end position="117"/>
    </location>
</feature>
<dbReference type="PROSITE" id="PS51352">
    <property type="entry name" value="THIOREDOXIN_2"/>
    <property type="match status" value="1"/>
</dbReference>
<evidence type="ECO:0000313" key="8">
    <source>
        <dbReference type="Proteomes" id="UP000317238"/>
    </source>
</evidence>
<evidence type="ECO:0000256" key="5">
    <source>
        <dbReference type="SAM" id="MobiDB-lite"/>
    </source>
</evidence>
<evidence type="ECO:0000259" key="6">
    <source>
        <dbReference type="PROSITE" id="PS51352"/>
    </source>
</evidence>
<keyword evidence="2" id="KW-0201">Cytochrome c-type biogenesis</keyword>
<dbReference type="PANTHER" id="PTHR42852">
    <property type="entry name" value="THIOL:DISULFIDE INTERCHANGE PROTEIN DSBE"/>
    <property type="match status" value="1"/>
</dbReference>